<feature type="domain" description="Peptidase M14" evidence="3">
    <location>
        <begin position="96"/>
        <end position="226"/>
    </location>
</feature>
<reference evidence="4 5" key="1">
    <citation type="journal article" date="2016" name="Antonie Van Leeuwenhoek">
        <title>Denitratimonas tolerans gen. nov., sp. nov., a denitrifying bacterium isolated from a bioreactor for tannery wastewater treatment.</title>
        <authorList>
            <person name="Han S.I."/>
            <person name="Kim J.O."/>
            <person name="Lee Y.R."/>
            <person name="Ekpeghere K.I."/>
            <person name="Koh S.C."/>
            <person name="Whang K.S."/>
        </authorList>
    </citation>
    <scope>NUCLEOTIDE SEQUENCE [LARGE SCALE GENOMIC DNA]</scope>
    <source>
        <strain evidence="4 5">KACC 17565</strain>
    </source>
</reference>
<organism evidence="4 5">
    <name type="scientific">Denitratimonas tolerans</name>
    <dbReference type="NCBI Taxonomy" id="1338420"/>
    <lineage>
        <taxon>Bacteria</taxon>
        <taxon>Pseudomonadati</taxon>
        <taxon>Pseudomonadota</taxon>
        <taxon>Gammaproteobacteria</taxon>
        <taxon>Lysobacterales</taxon>
        <taxon>Lysobacteraceae</taxon>
        <taxon>Denitratimonas</taxon>
    </lineage>
</organism>
<feature type="region of interest" description="Disordered" evidence="1">
    <location>
        <begin position="784"/>
        <end position="810"/>
    </location>
</feature>
<dbReference type="AlphaFoldDB" id="A0AAW9R2X3"/>
<name>A0AAW9R2X3_9GAMM</name>
<keyword evidence="4" id="KW-0121">Carboxypeptidase</keyword>
<keyword evidence="5" id="KW-1185">Reference proteome</keyword>
<dbReference type="GO" id="GO:0006508">
    <property type="term" value="P:proteolysis"/>
    <property type="evidence" value="ECO:0007669"/>
    <property type="project" value="InterPro"/>
</dbReference>
<evidence type="ECO:0000313" key="4">
    <source>
        <dbReference type="EMBL" id="MEJ1248681.1"/>
    </source>
</evidence>
<feature type="chain" id="PRO_5043914450" evidence="2">
    <location>
        <begin position="21"/>
        <end position="934"/>
    </location>
</feature>
<dbReference type="Pfam" id="PF00246">
    <property type="entry name" value="Peptidase_M14"/>
    <property type="match status" value="1"/>
</dbReference>
<protein>
    <submittedName>
        <fullName evidence="4">M14 family zinc carboxypeptidase</fullName>
    </submittedName>
</protein>
<proteinExistence type="predicted"/>
<gene>
    <name evidence="4" type="ORF">WB794_03190</name>
</gene>
<evidence type="ECO:0000313" key="5">
    <source>
        <dbReference type="Proteomes" id="UP001364472"/>
    </source>
</evidence>
<dbReference type="Proteomes" id="UP001364472">
    <property type="component" value="Unassembled WGS sequence"/>
</dbReference>
<dbReference type="GO" id="GO:0008270">
    <property type="term" value="F:zinc ion binding"/>
    <property type="evidence" value="ECO:0007669"/>
    <property type="project" value="InterPro"/>
</dbReference>
<dbReference type="RefSeq" id="WP_337334397.1">
    <property type="nucleotide sequence ID" value="NZ_JBBDHC010000003.1"/>
</dbReference>
<keyword evidence="2" id="KW-0732">Signal</keyword>
<evidence type="ECO:0000256" key="2">
    <source>
        <dbReference type="SAM" id="SignalP"/>
    </source>
</evidence>
<keyword evidence="4" id="KW-0378">Hydrolase</keyword>
<dbReference type="Gene3D" id="3.40.630.10">
    <property type="entry name" value="Zn peptidases"/>
    <property type="match status" value="1"/>
</dbReference>
<feature type="signal peptide" evidence="2">
    <location>
        <begin position="1"/>
        <end position="20"/>
    </location>
</feature>
<comment type="caution">
    <text evidence="4">The sequence shown here is derived from an EMBL/GenBank/DDBJ whole genome shotgun (WGS) entry which is preliminary data.</text>
</comment>
<dbReference type="SUPFAM" id="SSF53187">
    <property type="entry name" value="Zn-dependent exopeptidases"/>
    <property type="match status" value="1"/>
</dbReference>
<dbReference type="EMBL" id="JBBDHC010000003">
    <property type="protein sequence ID" value="MEJ1248681.1"/>
    <property type="molecule type" value="Genomic_DNA"/>
</dbReference>
<feature type="compositionally biased region" description="Basic and acidic residues" evidence="1">
    <location>
        <begin position="795"/>
        <end position="810"/>
    </location>
</feature>
<sequence length="934" mass="103514">MRVLPVVAMVAWLWAGLALAAPSRASVDSAAAFARAPDQAIDETYTRLIGEFTTDPTLNSPLTDYLPASATVPTPLDVLGHIAGAEGYMPYSAEVHRYFRALEQASPRVRVFTIGHSEEGREVIAIAIADEAVIAGLDANLARLRRLADPRTLDSGDAAESLIGQTLPVYYITGALHSTETGSPTALMELGYRLAVDEAPYIRGIRSRVITLITPVVEVDGRDRKTDIYNWHRAHPDRNYPPLAYWGKYVAHDNNRDGMAMTLNSSRMVLDTYVGFGAQVIHDLHESYAFLYDNTIGTGPYNAWIDPILVGEWQQLGWDNVQQMTRMGLPGVWTHGEFDAWSPGYLMFMAATHNGISRLYETYGNDGADTLPRILQPHEYARTWYRPNPPYPKVLWSARNNNNYQQTGLLTALHYFAENADGFLRNFHLKSRRSVEKARTSGPAAWVMEVDESRRGAQARLLEVMRRQHVEVHRLSSAITVENPPQRNEAGKDTGTSAGRQRLAAGSYVIRMDQPYSRIADALLDRQYWSPKDRRFDTPYDDTGWSLGDLFDLEVARITDPAILAAPMRRAPDPVVPAGLASIDMPPSAAAALPRIALMHTWLSTQTEGWWRMELDAMQVPYSYISTQDITADPDLRARYDVILFAPTGLSSARQIIDGMPMWGQPLPWKTTALTPNIGRIDATDDMRPGMGDTGLANLRKFVAEGGLLVTAEDTARFAIEVGLAPGVFITPTEKLRIVGSVLRSHFVDMKHPVAGGYRDAPLSVYSSEGMSFYVADVATPGGRVRGSRWGGPQRAKDFERPTGRGGKHDVDVPEGRAYMDAHPLPDNAPWEPMPLNEEQRRNNHWAIPESARPQVILRFAQADELLVSGLLDGANEIAERAAVVQARHGKGSVLLFAINPVWRGSTVGSYRLLFNAIRNHRAAAEPARRQPDT</sequence>
<accession>A0AAW9R2X3</accession>
<keyword evidence="4" id="KW-0645">Protease</keyword>
<dbReference type="InterPro" id="IPR000834">
    <property type="entry name" value="Peptidase_M14"/>
</dbReference>
<dbReference type="GO" id="GO:0004181">
    <property type="term" value="F:metallocarboxypeptidase activity"/>
    <property type="evidence" value="ECO:0007669"/>
    <property type="project" value="InterPro"/>
</dbReference>
<evidence type="ECO:0000259" key="3">
    <source>
        <dbReference type="Pfam" id="PF00246"/>
    </source>
</evidence>
<evidence type="ECO:0000256" key="1">
    <source>
        <dbReference type="SAM" id="MobiDB-lite"/>
    </source>
</evidence>